<dbReference type="RefSeq" id="WP_377802020.1">
    <property type="nucleotide sequence ID" value="NZ_JBHLZA010000007.1"/>
</dbReference>
<keyword evidence="8 10" id="KW-0456">Lyase</keyword>
<dbReference type="EC" id="4.2.1.1" evidence="4 10"/>
<comment type="cofactor">
    <cofactor evidence="1 10">
        <name>Zn(2+)</name>
        <dbReference type="ChEBI" id="CHEBI:29105"/>
    </cofactor>
</comment>
<dbReference type="PROSITE" id="PS51144">
    <property type="entry name" value="ALPHA_CA_2"/>
    <property type="match status" value="1"/>
</dbReference>
<evidence type="ECO:0000259" key="11">
    <source>
        <dbReference type="PROSITE" id="PS51144"/>
    </source>
</evidence>
<evidence type="ECO:0000256" key="5">
    <source>
        <dbReference type="ARBA" id="ARBA00014628"/>
    </source>
</evidence>
<dbReference type="GO" id="GO:0008270">
    <property type="term" value="F:zinc ion binding"/>
    <property type="evidence" value="ECO:0007669"/>
    <property type="project" value="UniProtKB-UniRule"/>
</dbReference>
<evidence type="ECO:0000313" key="12">
    <source>
        <dbReference type="EMBL" id="MBB6444232.1"/>
    </source>
</evidence>
<dbReference type="Pfam" id="PF00194">
    <property type="entry name" value="Carb_anhydrase"/>
    <property type="match status" value="1"/>
</dbReference>
<dbReference type="GO" id="GO:0004089">
    <property type="term" value="F:carbonate dehydratase activity"/>
    <property type="evidence" value="ECO:0007669"/>
    <property type="project" value="UniProtKB-UniRule"/>
</dbReference>
<dbReference type="AlphaFoldDB" id="A0A7X0HNU3"/>
<comment type="similarity">
    <text evidence="3 10">Belongs to the alpha-carbonic anhydrase family.</text>
</comment>
<sequence length="260" mass="29526">MVSITLSAFTEAPKESKKVNPIHAQTVITQNTEEPHWSYEGETGPPYWGQLDPSFASCEKGREQSPIPIESSLKEGQKELDAIKGQYQPAAVMLLNTGHAIQADVTAPNNKIRIDGKVYNLLQFHFHNPSEHKINGKQYPMEIHFVHQDEHQRIVVLGVMIEEGKENGEISALLKNLDHDRKMTIDIKKLIPSQSRVFQYNGSLTTPPCTEGVKWVVLNTPLELSQEQIHAFGEFYQNNNRPLQPLHKREIMVGSFRQNK</sequence>
<gene>
    <name evidence="12" type="ORF">HNR53_000840</name>
</gene>
<dbReference type="Proteomes" id="UP000531594">
    <property type="component" value="Unassembled WGS sequence"/>
</dbReference>
<keyword evidence="13" id="KW-1185">Reference proteome</keyword>
<name>A0A7X0HNU3_9BACI</name>
<dbReference type="InterPro" id="IPR018338">
    <property type="entry name" value="Carbonic_anhydrase_a-class_CS"/>
</dbReference>
<dbReference type="InterPro" id="IPR023561">
    <property type="entry name" value="Carbonic_anhydrase_a-class"/>
</dbReference>
<evidence type="ECO:0000256" key="10">
    <source>
        <dbReference type="RuleBase" id="RU367011"/>
    </source>
</evidence>
<evidence type="ECO:0000256" key="9">
    <source>
        <dbReference type="ARBA" id="ARBA00048348"/>
    </source>
</evidence>
<dbReference type="Gene3D" id="3.10.200.10">
    <property type="entry name" value="Alpha carbonic anhydrase"/>
    <property type="match status" value="1"/>
</dbReference>
<comment type="caution">
    <text evidence="12">The sequence shown here is derived from an EMBL/GenBank/DDBJ whole genome shotgun (WGS) entry which is preliminary data.</text>
</comment>
<keyword evidence="7 10" id="KW-0862">Zinc</keyword>
<dbReference type="CDD" id="cd03124">
    <property type="entry name" value="alpha_CA_prokaryotic_like"/>
    <property type="match status" value="1"/>
</dbReference>
<dbReference type="PROSITE" id="PS00162">
    <property type="entry name" value="ALPHA_CA_1"/>
    <property type="match status" value="1"/>
</dbReference>
<evidence type="ECO:0000256" key="8">
    <source>
        <dbReference type="ARBA" id="ARBA00023239"/>
    </source>
</evidence>
<dbReference type="InterPro" id="IPR041891">
    <property type="entry name" value="Alpha_CA_prokaryot-like"/>
</dbReference>
<dbReference type="EMBL" id="JACHGK010000002">
    <property type="protein sequence ID" value="MBB6444232.1"/>
    <property type="molecule type" value="Genomic_DNA"/>
</dbReference>
<accession>A0A7X0HNU3</accession>
<evidence type="ECO:0000256" key="6">
    <source>
        <dbReference type="ARBA" id="ARBA00022723"/>
    </source>
</evidence>
<keyword evidence="6 10" id="KW-0479">Metal-binding</keyword>
<protein>
    <recommendedName>
        <fullName evidence="5 10">Carbonic anhydrase</fullName>
        <ecNumber evidence="4 10">4.2.1.1</ecNumber>
    </recommendedName>
</protein>
<comment type="function">
    <text evidence="2 10">Reversible hydration of carbon dioxide.</text>
</comment>
<dbReference type="PANTHER" id="PTHR18952">
    <property type="entry name" value="CARBONIC ANHYDRASE"/>
    <property type="match status" value="1"/>
</dbReference>
<comment type="catalytic activity">
    <reaction evidence="9 10">
        <text>hydrogencarbonate + H(+) = CO2 + H2O</text>
        <dbReference type="Rhea" id="RHEA:10748"/>
        <dbReference type="ChEBI" id="CHEBI:15377"/>
        <dbReference type="ChEBI" id="CHEBI:15378"/>
        <dbReference type="ChEBI" id="CHEBI:16526"/>
        <dbReference type="ChEBI" id="CHEBI:17544"/>
        <dbReference type="EC" id="4.2.1.1"/>
    </reaction>
</comment>
<dbReference type="SMART" id="SM01057">
    <property type="entry name" value="Carb_anhydrase"/>
    <property type="match status" value="1"/>
</dbReference>
<proteinExistence type="inferred from homology"/>
<evidence type="ECO:0000256" key="1">
    <source>
        <dbReference type="ARBA" id="ARBA00001947"/>
    </source>
</evidence>
<dbReference type="PANTHER" id="PTHR18952:SF265">
    <property type="entry name" value="CARBONIC ANHYDRASE"/>
    <property type="match status" value="1"/>
</dbReference>
<evidence type="ECO:0000256" key="4">
    <source>
        <dbReference type="ARBA" id="ARBA00012925"/>
    </source>
</evidence>
<evidence type="ECO:0000256" key="2">
    <source>
        <dbReference type="ARBA" id="ARBA00002904"/>
    </source>
</evidence>
<evidence type="ECO:0000256" key="3">
    <source>
        <dbReference type="ARBA" id="ARBA00010718"/>
    </source>
</evidence>
<feature type="domain" description="Alpha-carbonic anhydrase" evidence="11">
    <location>
        <begin position="35"/>
        <end position="260"/>
    </location>
</feature>
<dbReference type="InterPro" id="IPR036398">
    <property type="entry name" value="CA_dom_sf"/>
</dbReference>
<evidence type="ECO:0000313" key="13">
    <source>
        <dbReference type="Proteomes" id="UP000531594"/>
    </source>
</evidence>
<evidence type="ECO:0000256" key="7">
    <source>
        <dbReference type="ARBA" id="ARBA00022833"/>
    </source>
</evidence>
<dbReference type="InterPro" id="IPR001148">
    <property type="entry name" value="CA_dom"/>
</dbReference>
<organism evidence="12 13">
    <name type="scientific">Bacillus benzoevorans</name>
    <dbReference type="NCBI Taxonomy" id="1456"/>
    <lineage>
        <taxon>Bacteria</taxon>
        <taxon>Bacillati</taxon>
        <taxon>Bacillota</taxon>
        <taxon>Bacilli</taxon>
        <taxon>Bacillales</taxon>
        <taxon>Bacillaceae</taxon>
        <taxon>Bacillus</taxon>
    </lineage>
</organism>
<dbReference type="SUPFAM" id="SSF51069">
    <property type="entry name" value="Carbonic anhydrase"/>
    <property type="match status" value="1"/>
</dbReference>
<reference evidence="12 13" key="1">
    <citation type="submission" date="2020-08" db="EMBL/GenBank/DDBJ databases">
        <title>Genomic Encyclopedia of Type Strains, Phase IV (KMG-IV): sequencing the most valuable type-strain genomes for metagenomic binning, comparative biology and taxonomic classification.</title>
        <authorList>
            <person name="Goeker M."/>
        </authorList>
    </citation>
    <scope>NUCLEOTIDE SEQUENCE [LARGE SCALE GENOMIC DNA]</scope>
    <source>
        <strain evidence="12 13">DSM 5391</strain>
    </source>
</reference>